<evidence type="ECO:0000256" key="26">
    <source>
        <dbReference type="PIRSR" id="PIRSR000628-1"/>
    </source>
</evidence>
<dbReference type="PROSITE" id="PS50011">
    <property type="entry name" value="PROTEIN_KINASE_DOM"/>
    <property type="match status" value="1"/>
</dbReference>
<feature type="disulfide bond" evidence="28">
    <location>
        <begin position="172"/>
        <end position="224"/>
    </location>
</feature>
<dbReference type="SUPFAM" id="SSF48726">
    <property type="entry name" value="Immunoglobulin"/>
    <property type="match status" value="3"/>
</dbReference>
<proteinExistence type="inferred from homology"/>
<dbReference type="SUPFAM" id="SSF56112">
    <property type="entry name" value="Protein kinase-like (PK-like)"/>
    <property type="match status" value="1"/>
</dbReference>
<dbReference type="EC" id="2.7.10.1" evidence="25"/>
<dbReference type="PIRSF" id="PIRSF000628">
    <property type="entry name" value="FGFR"/>
    <property type="match status" value="1"/>
</dbReference>
<comment type="subcellular location">
    <subcellularLocation>
        <location evidence="3">Cell membrane</location>
        <topology evidence="3">Single-pass type I membrane protein</topology>
    </subcellularLocation>
    <subcellularLocation>
        <location evidence="2">Endoplasmic reticulum</location>
    </subcellularLocation>
    <subcellularLocation>
        <location evidence="1">Endosome</location>
    </subcellularLocation>
</comment>
<feature type="disulfide bond" evidence="28">
    <location>
        <begin position="56"/>
        <end position="100"/>
    </location>
</feature>
<evidence type="ECO:0000256" key="30">
    <source>
        <dbReference type="SAM" id="MobiDB-lite"/>
    </source>
</evidence>
<dbReference type="GO" id="GO:0005886">
    <property type="term" value="C:plasma membrane"/>
    <property type="evidence" value="ECO:0007669"/>
    <property type="project" value="UniProtKB-SubCell"/>
</dbReference>
<feature type="region of interest" description="Disordered" evidence="30">
    <location>
        <begin position="121"/>
        <end position="141"/>
    </location>
</feature>
<dbReference type="InterPro" id="IPR008266">
    <property type="entry name" value="Tyr_kinase_AS"/>
</dbReference>
<keyword evidence="21" id="KW-0325">Glycoprotein</keyword>
<evidence type="ECO:0000256" key="29">
    <source>
        <dbReference type="PROSITE-ProRule" id="PRU10141"/>
    </source>
</evidence>
<dbReference type="Gene3D" id="2.60.40.10">
    <property type="entry name" value="Immunoglobulins"/>
    <property type="match status" value="3"/>
</dbReference>
<keyword evidence="11" id="KW-0967">Endosome</keyword>
<keyword evidence="18 25" id="KW-0829">Tyrosine-protein kinase</keyword>
<evidence type="ECO:0000256" key="6">
    <source>
        <dbReference type="ARBA" id="ARBA00022679"/>
    </source>
</evidence>
<evidence type="ECO:0000256" key="18">
    <source>
        <dbReference type="ARBA" id="ARBA00023137"/>
    </source>
</evidence>
<evidence type="ECO:0000256" key="8">
    <source>
        <dbReference type="ARBA" id="ARBA00022729"/>
    </source>
</evidence>
<dbReference type="InterPro" id="IPR036179">
    <property type="entry name" value="Ig-like_dom_sf"/>
</dbReference>
<dbReference type="PANTHER" id="PTHR24416:SF343">
    <property type="entry name" value="FIBROBLAST GROWTH FACTOR RECEPTOR 4"/>
    <property type="match status" value="1"/>
</dbReference>
<evidence type="ECO:0000256" key="9">
    <source>
        <dbReference type="ARBA" id="ARBA00022737"/>
    </source>
</evidence>
<dbReference type="GO" id="GO:0005783">
    <property type="term" value="C:endoplasmic reticulum"/>
    <property type="evidence" value="ECO:0007669"/>
    <property type="project" value="UniProtKB-SubCell"/>
</dbReference>
<keyword evidence="12 25" id="KW-0418">Kinase</keyword>
<dbReference type="Gene3D" id="1.10.510.10">
    <property type="entry name" value="Transferase(Phosphotransferase) domain 1"/>
    <property type="match status" value="1"/>
</dbReference>
<evidence type="ECO:0000256" key="14">
    <source>
        <dbReference type="ARBA" id="ARBA00022840"/>
    </source>
</evidence>
<dbReference type="InterPro" id="IPR050122">
    <property type="entry name" value="RTK"/>
</dbReference>
<evidence type="ECO:0000313" key="33">
    <source>
        <dbReference type="Ensembl" id="ENSCCNP00000025443.1"/>
    </source>
</evidence>
<evidence type="ECO:0000256" key="21">
    <source>
        <dbReference type="ARBA" id="ARBA00023180"/>
    </source>
</evidence>
<keyword evidence="4" id="KW-1003">Cell membrane</keyword>
<organism evidence="33">
    <name type="scientific">Castor canadensis</name>
    <name type="common">American beaver</name>
    <dbReference type="NCBI Taxonomy" id="51338"/>
    <lineage>
        <taxon>Eukaryota</taxon>
        <taxon>Metazoa</taxon>
        <taxon>Chordata</taxon>
        <taxon>Craniata</taxon>
        <taxon>Vertebrata</taxon>
        <taxon>Euteleostomi</taxon>
        <taxon>Mammalia</taxon>
        <taxon>Eutheria</taxon>
        <taxon>Euarchontoglires</taxon>
        <taxon>Glires</taxon>
        <taxon>Rodentia</taxon>
        <taxon>Castorimorpha</taxon>
        <taxon>Castoridae</taxon>
        <taxon>Castor</taxon>
    </lineage>
</organism>
<keyword evidence="13" id="KW-0256">Endoplasmic reticulum</keyword>
<feature type="binding site" evidence="27">
    <location>
        <position position="589"/>
    </location>
    <ligand>
        <name>ATP</name>
        <dbReference type="ChEBI" id="CHEBI:30616"/>
    </ligand>
</feature>
<comment type="catalytic activity">
    <reaction evidence="23 25">
        <text>L-tyrosyl-[protein] + ATP = O-phospho-L-tyrosyl-[protein] + ADP + H(+)</text>
        <dbReference type="Rhea" id="RHEA:10596"/>
        <dbReference type="Rhea" id="RHEA-COMP:10136"/>
        <dbReference type="Rhea" id="RHEA-COMP:20101"/>
        <dbReference type="ChEBI" id="CHEBI:15378"/>
        <dbReference type="ChEBI" id="CHEBI:30616"/>
        <dbReference type="ChEBI" id="CHEBI:46858"/>
        <dbReference type="ChEBI" id="CHEBI:61978"/>
        <dbReference type="ChEBI" id="CHEBI:456216"/>
        <dbReference type="EC" id="2.7.10.1"/>
    </reaction>
</comment>
<keyword evidence="22" id="KW-0393">Immunoglobulin domain</keyword>
<dbReference type="PROSITE" id="PS00109">
    <property type="entry name" value="PROTEIN_KINASE_TYR"/>
    <property type="match status" value="1"/>
</dbReference>
<dbReference type="FunFam" id="2.60.40.10:FF:000016">
    <property type="entry name" value="Fibroblast growth factor receptor"/>
    <property type="match status" value="1"/>
</dbReference>
<dbReference type="InterPro" id="IPR020635">
    <property type="entry name" value="Tyr_kinase_cat_dom"/>
</dbReference>
<evidence type="ECO:0000256" key="19">
    <source>
        <dbReference type="ARBA" id="ARBA00023157"/>
    </source>
</evidence>
<dbReference type="GO" id="GO:0017134">
    <property type="term" value="F:fibroblast growth factor binding"/>
    <property type="evidence" value="ECO:0007669"/>
    <property type="project" value="TreeGrafter"/>
</dbReference>
<feature type="binding site" evidence="27">
    <location>
        <position position="662"/>
    </location>
    <ligand>
        <name>ATP</name>
        <dbReference type="ChEBI" id="CHEBI:30616"/>
    </ligand>
</feature>
<evidence type="ECO:0000256" key="25">
    <source>
        <dbReference type="PIRNR" id="PIRNR000628"/>
    </source>
</evidence>
<dbReference type="GO" id="GO:0005524">
    <property type="term" value="F:ATP binding"/>
    <property type="evidence" value="ECO:0007669"/>
    <property type="project" value="UniProtKB-UniRule"/>
</dbReference>
<evidence type="ECO:0000256" key="16">
    <source>
        <dbReference type="ARBA" id="ARBA00022989"/>
    </source>
</evidence>
<dbReference type="InterPro" id="IPR017441">
    <property type="entry name" value="Protein_kinase_ATP_BS"/>
</dbReference>
<feature type="binding site" evidence="27">
    <location>
        <begin position="505"/>
        <end position="511"/>
    </location>
    <ligand>
        <name>ATP</name>
        <dbReference type="ChEBI" id="CHEBI:30616"/>
    </ligand>
</feature>
<evidence type="ECO:0000256" key="24">
    <source>
        <dbReference type="ARBA" id="ARBA00063358"/>
    </source>
</evidence>
<dbReference type="InterPro" id="IPR011009">
    <property type="entry name" value="Kinase-like_dom_sf"/>
</dbReference>
<dbReference type="Pfam" id="PF07679">
    <property type="entry name" value="I-set"/>
    <property type="match status" value="1"/>
</dbReference>
<comment type="subunit">
    <text evidence="24">Monomer. Homodimer after ligand binding. Interacts with FGF1, FGF2, FGF4, FGF6, FGF8, FGF9, FGF16, FGF17, FGF18, FGF19, FGF21 and FGF23 (in vitro). Binding affinity for FGF family members is enhanced by interactions between FGFs and heparan sulfate proteoglycans. Interacts with KLB; this strongly increases the affinity for FGF19 and FGF23. Affinity for FGF19 is strongly increased by KLB and sulfated glycosaminoglycans. KLB and KL both interact with the core-glycosylated FGFR4 in the endoplasmic reticulum and promote its degradation, so that only FGFR4 with fully mature N-glycans is expressed at the cell surface. Identified in a complex with NCAM1, CDH2, PLCG1, FRS2, SRC, SHC1, GAP43 and CTTN. Interacts with MMP14 and HIP1. Interacts with STAT3.</text>
</comment>
<dbReference type="SMART" id="SM00219">
    <property type="entry name" value="TyrKc"/>
    <property type="match status" value="1"/>
</dbReference>
<dbReference type="GO" id="GO:0043235">
    <property type="term" value="C:receptor complex"/>
    <property type="evidence" value="ECO:0007669"/>
    <property type="project" value="TreeGrafter"/>
</dbReference>
<evidence type="ECO:0000256" key="5">
    <source>
        <dbReference type="ARBA" id="ARBA00022553"/>
    </source>
</evidence>
<evidence type="ECO:0000256" key="10">
    <source>
        <dbReference type="ARBA" id="ARBA00022741"/>
    </source>
</evidence>
<dbReference type="GO" id="GO:0008284">
    <property type="term" value="P:positive regulation of cell population proliferation"/>
    <property type="evidence" value="ECO:0007669"/>
    <property type="project" value="InterPro"/>
</dbReference>
<evidence type="ECO:0000256" key="13">
    <source>
        <dbReference type="ARBA" id="ARBA00022824"/>
    </source>
</evidence>
<dbReference type="GO" id="GO:0010468">
    <property type="term" value="P:regulation of gene expression"/>
    <property type="evidence" value="ECO:0007669"/>
    <property type="project" value="UniProtKB-ARBA"/>
</dbReference>
<dbReference type="Gene3D" id="3.30.200.20">
    <property type="entry name" value="Phosphorylase Kinase, domain 1"/>
    <property type="match status" value="1"/>
</dbReference>
<dbReference type="GO" id="GO:0005007">
    <property type="term" value="F:fibroblast growth factor receptor activity"/>
    <property type="evidence" value="ECO:0007669"/>
    <property type="project" value="InterPro"/>
</dbReference>
<dbReference type="SMART" id="SM00408">
    <property type="entry name" value="IGc2"/>
    <property type="match status" value="3"/>
</dbReference>
<keyword evidence="9" id="KW-0677">Repeat</keyword>
<feature type="domain" description="Ig-like" evidence="32">
    <location>
        <begin position="152"/>
        <end position="240"/>
    </location>
</feature>
<dbReference type="PROSITE" id="PS50835">
    <property type="entry name" value="IG_LIKE"/>
    <property type="match status" value="2"/>
</dbReference>
<dbReference type="InterPro" id="IPR013098">
    <property type="entry name" value="Ig_I-set"/>
</dbReference>
<name>A0A8C0XB35_CASCN</name>
<feature type="binding site" evidence="27">
    <location>
        <begin position="583"/>
        <end position="585"/>
    </location>
    <ligand>
        <name>ATP</name>
        <dbReference type="ChEBI" id="CHEBI:30616"/>
    </ligand>
</feature>
<dbReference type="Pfam" id="PF07714">
    <property type="entry name" value="PK_Tyr_Ser-Thr"/>
    <property type="match status" value="1"/>
</dbReference>
<dbReference type="SMART" id="SM00409">
    <property type="entry name" value="IG"/>
    <property type="match status" value="3"/>
</dbReference>
<keyword evidence="5" id="KW-0597">Phosphoprotein</keyword>
<dbReference type="FunFam" id="1.10.510.10:FF:000007">
    <property type="entry name" value="Fibroblast growth factor receptor"/>
    <property type="match status" value="1"/>
</dbReference>
<feature type="domain" description="Protein kinase" evidence="31">
    <location>
        <begin position="499"/>
        <end position="787"/>
    </location>
</feature>
<evidence type="ECO:0000256" key="3">
    <source>
        <dbReference type="ARBA" id="ARBA00004251"/>
    </source>
</evidence>
<keyword evidence="6 25" id="KW-0808">Transferase</keyword>
<sequence length="833" mass="90917">MSKGAACSPDAGGCLRWDCGLTNFVPLPSEPCLAPSLEQQEQELTVALGQPVRLCCGRAERGGHWYREGSRLAPAGRVRGWRGRLEIASFLPEDAGHYLCLARGSMTVLHNLTLVSDVDSLTSSNDDGDPKALGGSSNGHLYPQQAPYWTHPQRMEKKLHAVPAGNTVKFRCPAAGNPTPTIRWLKDGQAFHGENRIGGIRLRHQHWSLVMESVVPSDRGTYTCLVENSLGSIRYNYLLDVLERSPHRPILQAGLPANTTAVAGSDVELLCKVYSDAQPHIQWLKHVIINGSSFGADGFPYVQVLKVPVLPFPCRGRGGPQLPSQSQGDPRPYCGPCPQTADINSSEVEVLYLRNVSAEDAGEYTCLAGNSIGLSYQSAWLTVLPEEDLTWTGAAPEARYTDVILYASGSLALAVLLLLAGLYRGQALHSHHQQPATVQKLSRFPLTRQFSLESGSSGKSSSSLVRGVRLSSNGPPLLAGLVSLDLPLDPLWEFPRDRLVLGKPLGEGCFGQVVRAEALGMDPSQPDQTSTVAVKMLKDNASDKDLADLVSEMEVMKLIGRHKNIINLLGVCTQEGPLYVIVECAAKGNLREFLRARRPPGPDLSPDGPRSSEGPLSFPALVSCAYQVARGMQYLESRKCIHRDLAARNVLVTEDNVMKIADFGLARGVHHIDYYKKTSNGRLPVKWMAPEALFDRVYTHQSDVWSFGILLWEIFTLGGSPYPGIPVEELFSLLREGHRMDRPPNCPPELYGLMRECWHAAPSQRPTFKQLVEALDKVLLAVSEEYLDLRLTFGPYSPSGGDASSTCSSSDSVFSHDPLPLAPSPFPFPGVQT</sequence>
<dbReference type="InterPro" id="IPR007110">
    <property type="entry name" value="Ig-like_dom"/>
</dbReference>
<comment type="similarity">
    <text evidence="25">Belongs to the protein kinase superfamily. Tyr protein kinase family. Fibroblast growth factor receptor subfamily.</text>
</comment>
<evidence type="ECO:0000256" key="27">
    <source>
        <dbReference type="PIRSR" id="PIRSR000628-2"/>
    </source>
</evidence>
<evidence type="ECO:0000256" key="15">
    <source>
        <dbReference type="ARBA" id="ARBA00022843"/>
    </source>
</evidence>
<dbReference type="PROSITE" id="PS00107">
    <property type="entry name" value="PROTEIN_KINASE_ATP"/>
    <property type="match status" value="1"/>
</dbReference>
<gene>
    <name evidence="33" type="primary">Fgfr4</name>
</gene>
<keyword evidence="14 25" id="KW-0067">ATP-binding</keyword>
<feature type="binding site" evidence="27">
    <location>
        <position position="648"/>
    </location>
    <ligand>
        <name>ATP</name>
        <dbReference type="ChEBI" id="CHEBI:30616"/>
    </ligand>
</feature>
<dbReference type="Ensembl" id="ENSCCNT00000032344.1">
    <property type="protein sequence ID" value="ENSCCNP00000025443.1"/>
    <property type="gene ID" value="ENSCCNG00000024811.1"/>
</dbReference>
<dbReference type="PRINTS" id="PR00109">
    <property type="entry name" value="TYRKINASE"/>
</dbReference>
<protein>
    <recommendedName>
        <fullName evidence="25">Fibroblast growth factor receptor</fullName>
        <ecNumber evidence="25">2.7.10.1</ecNumber>
    </recommendedName>
</protein>
<keyword evidence="20 25" id="KW-0675">Receptor</keyword>
<evidence type="ECO:0000256" key="20">
    <source>
        <dbReference type="ARBA" id="ARBA00023170"/>
    </source>
</evidence>
<keyword evidence="15" id="KW-0832">Ubl conjugation</keyword>
<evidence type="ECO:0000256" key="23">
    <source>
        <dbReference type="ARBA" id="ARBA00051243"/>
    </source>
</evidence>
<dbReference type="AlphaFoldDB" id="A0A8C0XB35"/>
<dbReference type="InterPro" id="IPR016248">
    <property type="entry name" value="FGF_rcpt_fam"/>
</dbReference>
<dbReference type="GO" id="GO:0070857">
    <property type="term" value="P:regulation of bile acid biosynthetic process"/>
    <property type="evidence" value="ECO:0007669"/>
    <property type="project" value="TreeGrafter"/>
</dbReference>
<keyword evidence="8" id="KW-0732">Signal</keyword>
<dbReference type="FunFam" id="2.60.40.10:FF:000730">
    <property type="entry name" value="Fibroblast growth factor receptor"/>
    <property type="match status" value="1"/>
</dbReference>
<dbReference type="GO" id="GO:0070374">
    <property type="term" value="P:positive regulation of ERK1 and ERK2 cascade"/>
    <property type="evidence" value="ECO:0007669"/>
    <property type="project" value="TreeGrafter"/>
</dbReference>
<keyword evidence="7" id="KW-0812">Transmembrane</keyword>
<keyword evidence="17 25" id="KW-0472">Membrane</keyword>
<evidence type="ECO:0000256" key="28">
    <source>
        <dbReference type="PIRSR" id="PIRSR000628-3"/>
    </source>
</evidence>
<evidence type="ECO:0000256" key="7">
    <source>
        <dbReference type="ARBA" id="ARBA00022692"/>
    </source>
</evidence>
<dbReference type="PANTHER" id="PTHR24416">
    <property type="entry name" value="TYROSINE-PROTEIN KINASE RECEPTOR"/>
    <property type="match status" value="1"/>
</dbReference>
<dbReference type="FunFam" id="3.30.200.20:FF:000334">
    <property type="entry name" value="Fibroblast growth factor receptor"/>
    <property type="match status" value="1"/>
</dbReference>
<feature type="binding site" evidence="27 29">
    <location>
        <position position="535"/>
    </location>
    <ligand>
        <name>ATP</name>
        <dbReference type="ChEBI" id="CHEBI:30616"/>
    </ligand>
</feature>
<keyword evidence="16" id="KW-1133">Transmembrane helix</keyword>
<evidence type="ECO:0000256" key="2">
    <source>
        <dbReference type="ARBA" id="ARBA00004240"/>
    </source>
</evidence>
<reference evidence="33" key="1">
    <citation type="submission" date="2023-09" db="UniProtKB">
        <authorList>
            <consortium name="Ensembl"/>
        </authorList>
    </citation>
    <scope>IDENTIFICATION</scope>
</reference>
<dbReference type="CDD" id="cd05857">
    <property type="entry name" value="IgI_2_FGFR"/>
    <property type="match status" value="1"/>
</dbReference>
<accession>A0A8C0XB35</accession>
<keyword evidence="10 25" id="KW-0547">Nucleotide-binding</keyword>
<evidence type="ECO:0000259" key="32">
    <source>
        <dbReference type="PROSITE" id="PS50835"/>
    </source>
</evidence>
<dbReference type="InterPro" id="IPR013783">
    <property type="entry name" value="Ig-like_fold"/>
</dbReference>
<evidence type="ECO:0000256" key="1">
    <source>
        <dbReference type="ARBA" id="ARBA00004177"/>
    </source>
</evidence>
<keyword evidence="19 28" id="KW-1015">Disulfide bond</keyword>
<dbReference type="GO" id="GO:0005768">
    <property type="term" value="C:endosome"/>
    <property type="evidence" value="ECO:0007669"/>
    <property type="project" value="UniProtKB-SubCell"/>
</dbReference>
<evidence type="ECO:0000259" key="31">
    <source>
        <dbReference type="PROSITE" id="PS50011"/>
    </source>
</evidence>
<feature type="active site" description="Proton acceptor" evidence="26">
    <location>
        <position position="644"/>
    </location>
</feature>
<evidence type="ECO:0000256" key="4">
    <source>
        <dbReference type="ARBA" id="ARBA00022475"/>
    </source>
</evidence>
<dbReference type="InterPro" id="IPR001245">
    <property type="entry name" value="Ser-Thr/Tyr_kinase_cat_dom"/>
</dbReference>
<feature type="disulfide bond" evidence="28">
    <location>
        <begin position="271"/>
        <end position="366"/>
    </location>
</feature>
<feature type="domain" description="Ig-like" evidence="32">
    <location>
        <begin position="249"/>
        <end position="382"/>
    </location>
</feature>
<dbReference type="InterPro" id="IPR003599">
    <property type="entry name" value="Ig_sub"/>
</dbReference>
<evidence type="ECO:0000256" key="22">
    <source>
        <dbReference type="ARBA" id="ARBA00023319"/>
    </source>
</evidence>
<dbReference type="InterPro" id="IPR000719">
    <property type="entry name" value="Prot_kinase_dom"/>
</dbReference>
<dbReference type="InterPro" id="IPR003598">
    <property type="entry name" value="Ig_sub2"/>
</dbReference>
<evidence type="ECO:0000256" key="17">
    <source>
        <dbReference type="ARBA" id="ARBA00023136"/>
    </source>
</evidence>
<evidence type="ECO:0000256" key="12">
    <source>
        <dbReference type="ARBA" id="ARBA00022777"/>
    </source>
</evidence>
<evidence type="ECO:0000256" key="11">
    <source>
        <dbReference type="ARBA" id="ARBA00022753"/>
    </source>
</evidence>